<feature type="domain" description="NADH-ubiquinone oxidoreductase 51kDa subunit iron-sulphur binding" evidence="1">
    <location>
        <begin position="37"/>
        <end position="82"/>
    </location>
</feature>
<name>A0A923LT12_9FIRM</name>
<dbReference type="Pfam" id="PF07992">
    <property type="entry name" value="Pyr_redox_2"/>
    <property type="match status" value="1"/>
</dbReference>
<dbReference type="Proteomes" id="UP000606499">
    <property type="component" value="Unassembled WGS sequence"/>
</dbReference>
<dbReference type="Gene3D" id="1.10.1060.10">
    <property type="entry name" value="Alpha-helical ferredoxin"/>
    <property type="match status" value="1"/>
</dbReference>
<reference evidence="2" key="1">
    <citation type="submission" date="2020-08" db="EMBL/GenBank/DDBJ databases">
        <title>Genome public.</title>
        <authorList>
            <person name="Liu C."/>
            <person name="Sun Q."/>
        </authorList>
    </citation>
    <scope>NUCLEOTIDE SEQUENCE</scope>
    <source>
        <strain evidence="2">NSJ-28</strain>
    </source>
</reference>
<keyword evidence="3" id="KW-1185">Reference proteome</keyword>
<dbReference type="SUPFAM" id="SSF140490">
    <property type="entry name" value="Nqo1C-terminal domain-like"/>
    <property type="match status" value="1"/>
</dbReference>
<dbReference type="PANTHER" id="PTHR42783">
    <property type="entry name" value="GLUTAMATE SYNTHASE [NADPH] SMALL CHAIN"/>
    <property type="match status" value="1"/>
</dbReference>
<protein>
    <submittedName>
        <fullName evidence="2">FAD-dependent oxidoreductase</fullName>
    </submittedName>
</protein>
<dbReference type="NCBIfam" id="NF009410">
    <property type="entry name" value="PRK12771.1"/>
    <property type="match status" value="1"/>
</dbReference>
<dbReference type="RefSeq" id="WP_107630838.1">
    <property type="nucleotide sequence ID" value="NZ_JACOPL010000003.1"/>
</dbReference>
<dbReference type="PRINTS" id="PR00419">
    <property type="entry name" value="ADXRDTASE"/>
</dbReference>
<accession>A0A923LT12</accession>
<sequence>MSRLSIETPGRAQTVVESLYRDVERRLSASPPGLCPVDMALSFLRLCHAQTCGKCVPCRIGLGQLTSLLESVLDSTATVETIDLIEKTARVIQDTADCAIGYEAARMVLQGVQGFREDYLSHVEHGRCLFGLNQPVPCVALCPAGVDIPGYIALVRAHRYDDAVRLIRKDNPFPTVCGYVCEHPCEARCRRRMVDDAVNICGIKRFACDHATGKTPPPCAPSTGKRIAVIGGGPGGLSAAYFLSLMGHQVVVYDQRPQLGGMLRYGIPDYRLPQEKLDADISFILSTGIEVHTDTSIGRDIAFSDIEEQFDAVYIAIGAHNDKKLGIEGEDSQGVYAAVQLLRDIGEGRAPDFKGKRVCVVGGGNVSMDATRTAIRLGAESVTCIYRRRVADMTALAEEIEDAQSEGCQILPLQAPDHIEADENGHVTALWTRPQIISEYGSDGRPRPKNAREPLFRIPCDIVIVAIGQAIDAKPFEQVTPVVRGKIQAESDAFVPNTPHVFAGGDAVTGPATVIRAVAAGKVAAANIDQHLGYHHVITVDVDIPPAHLTNSPACGRVELKNRPLAECIDNFELVKCGMTEEEAQQETSRCLRCDHFGYGIFKGGRTSKW</sequence>
<gene>
    <name evidence="2" type="ORF">H8S45_03810</name>
</gene>
<dbReference type="InterPro" id="IPR019575">
    <property type="entry name" value="Nuop51_4Fe4S-bd"/>
</dbReference>
<dbReference type="Pfam" id="PF10589">
    <property type="entry name" value="NADH_4Fe-4S"/>
    <property type="match status" value="1"/>
</dbReference>
<comment type="caution">
    <text evidence="2">The sequence shown here is derived from an EMBL/GenBank/DDBJ whole genome shotgun (WGS) entry which is preliminary data.</text>
</comment>
<dbReference type="SUPFAM" id="SSF46548">
    <property type="entry name" value="alpha-helical ferredoxin"/>
    <property type="match status" value="2"/>
</dbReference>
<dbReference type="PANTHER" id="PTHR42783:SF3">
    <property type="entry name" value="GLUTAMATE SYNTHASE [NADPH] SMALL CHAIN-RELATED"/>
    <property type="match status" value="1"/>
</dbReference>
<proteinExistence type="predicted"/>
<dbReference type="SUPFAM" id="SSF51971">
    <property type="entry name" value="Nucleotide-binding domain"/>
    <property type="match status" value="2"/>
</dbReference>
<evidence type="ECO:0000259" key="1">
    <source>
        <dbReference type="SMART" id="SM00928"/>
    </source>
</evidence>
<dbReference type="InterPro" id="IPR023753">
    <property type="entry name" value="FAD/NAD-binding_dom"/>
</dbReference>
<evidence type="ECO:0000313" key="2">
    <source>
        <dbReference type="EMBL" id="MBC5724584.1"/>
    </source>
</evidence>
<dbReference type="GO" id="GO:0051539">
    <property type="term" value="F:4 iron, 4 sulfur cluster binding"/>
    <property type="evidence" value="ECO:0007669"/>
    <property type="project" value="InterPro"/>
</dbReference>
<evidence type="ECO:0000313" key="3">
    <source>
        <dbReference type="Proteomes" id="UP000606499"/>
    </source>
</evidence>
<organism evidence="2 3">
    <name type="scientific">Agathobaculum faecis</name>
    <dbReference type="NCBI Taxonomy" id="2763013"/>
    <lineage>
        <taxon>Bacteria</taxon>
        <taxon>Bacillati</taxon>
        <taxon>Bacillota</taxon>
        <taxon>Clostridia</taxon>
        <taxon>Eubacteriales</taxon>
        <taxon>Butyricicoccaceae</taxon>
        <taxon>Agathobaculum</taxon>
    </lineage>
</organism>
<dbReference type="EMBL" id="JACOPL010000003">
    <property type="protein sequence ID" value="MBC5724584.1"/>
    <property type="molecule type" value="Genomic_DNA"/>
</dbReference>
<dbReference type="InterPro" id="IPR009051">
    <property type="entry name" value="Helical_ferredxn"/>
</dbReference>
<dbReference type="GO" id="GO:0016491">
    <property type="term" value="F:oxidoreductase activity"/>
    <property type="evidence" value="ECO:0007669"/>
    <property type="project" value="InterPro"/>
</dbReference>
<dbReference type="Gene3D" id="3.50.50.60">
    <property type="entry name" value="FAD/NAD(P)-binding domain"/>
    <property type="match status" value="2"/>
</dbReference>
<dbReference type="InterPro" id="IPR036188">
    <property type="entry name" value="FAD/NAD-bd_sf"/>
</dbReference>
<dbReference type="InterPro" id="IPR037207">
    <property type="entry name" value="Nuop51_4Fe4S-bd_sf"/>
</dbReference>
<dbReference type="SMART" id="SM00928">
    <property type="entry name" value="NADH_4Fe-4S"/>
    <property type="match status" value="1"/>
</dbReference>
<dbReference type="AlphaFoldDB" id="A0A923LT12"/>